<reference evidence="3" key="1">
    <citation type="journal article" date="2019" name="Int. J. Syst. Evol. Microbiol.">
        <title>The Global Catalogue of Microorganisms (GCM) 10K type strain sequencing project: providing services to taxonomists for standard genome sequencing and annotation.</title>
        <authorList>
            <consortium name="The Broad Institute Genomics Platform"/>
            <consortium name="The Broad Institute Genome Sequencing Center for Infectious Disease"/>
            <person name="Wu L."/>
            <person name="Ma J."/>
        </authorList>
    </citation>
    <scope>NUCLEOTIDE SEQUENCE [LARGE SCALE GENOMIC DNA]</scope>
    <source>
        <strain evidence="3">CGMCC 1.10188</strain>
    </source>
</reference>
<dbReference type="EMBL" id="BMDZ01000001">
    <property type="protein sequence ID" value="GGB23454.1"/>
    <property type="molecule type" value="Genomic_DNA"/>
</dbReference>
<sequence>MSFWGKVVGGAAGFAMGGPLGALIGAVMGHAVDRFNESGDATAMPVDRVQREQAFAIAVIVLGAKMAKADGQVTRDEIAAFRRVFTVPESDVGRVAQIFDEAKKDARGFEPYARQIAALFQGRPAVLEELLNALLEIASADGAVGEAERRFLGQVAQIFGLEPAVLDRLLAVRGIDIGAAASPYAVLGVAPDAPLDEVKTAYRRLAREHHPDRLVADGLPEEMIQIATRKIAGINEAYDRVLRLRGAR</sequence>
<dbReference type="PROSITE" id="PS50076">
    <property type="entry name" value="DNAJ_2"/>
    <property type="match status" value="1"/>
</dbReference>
<dbReference type="InterPro" id="IPR036869">
    <property type="entry name" value="J_dom_sf"/>
</dbReference>
<dbReference type="SUPFAM" id="SSF158682">
    <property type="entry name" value="TerB-like"/>
    <property type="match status" value="1"/>
</dbReference>
<evidence type="ECO:0000259" key="1">
    <source>
        <dbReference type="PROSITE" id="PS50076"/>
    </source>
</evidence>
<dbReference type="Proteomes" id="UP000603352">
    <property type="component" value="Unassembled WGS sequence"/>
</dbReference>
<dbReference type="PRINTS" id="PR00625">
    <property type="entry name" value="JDOMAIN"/>
</dbReference>
<evidence type="ECO:0000313" key="3">
    <source>
        <dbReference type="Proteomes" id="UP000603352"/>
    </source>
</evidence>
<dbReference type="Pfam" id="PF05099">
    <property type="entry name" value="TerB"/>
    <property type="match status" value="1"/>
</dbReference>
<keyword evidence="3" id="KW-1185">Reference proteome</keyword>
<dbReference type="SUPFAM" id="SSF46565">
    <property type="entry name" value="Chaperone J-domain"/>
    <property type="match status" value="1"/>
</dbReference>
<proteinExistence type="predicted"/>
<dbReference type="Pfam" id="PF00226">
    <property type="entry name" value="DnaJ"/>
    <property type="match status" value="1"/>
</dbReference>
<accession>A0ABQ1I8A9</accession>
<dbReference type="Gene3D" id="1.10.287.110">
    <property type="entry name" value="DnaJ domain"/>
    <property type="match status" value="1"/>
</dbReference>
<dbReference type="InterPro" id="IPR007791">
    <property type="entry name" value="DjlA_N"/>
</dbReference>
<evidence type="ECO:0000313" key="2">
    <source>
        <dbReference type="EMBL" id="GGB23454.1"/>
    </source>
</evidence>
<gene>
    <name evidence="2" type="ORF">GCM10011505_00830</name>
</gene>
<name>A0ABQ1I8A9_9PROT</name>
<dbReference type="Gene3D" id="1.10.3680.10">
    <property type="entry name" value="TerB-like"/>
    <property type="match status" value="1"/>
</dbReference>
<feature type="domain" description="J" evidence="1">
    <location>
        <begin position="182"/>
        <end position="248"/>
    </location>
</feature>
<dbReference type="RefSeq" id="WP_188573978.1">
    <property type="nucleotide sequence ID" value="NZ_BMDZ01000001.1"/>
</dbReference>
<comment type="caution">
    <text evidence="2">The sequence shown here is derived from an EMBL/GenBank/DDBJ whole genome shotgun (WGS) entry which is preliminary data.</text>
</comment>
<dbReference type="PANTHER" id="PTHR24074">
    <property type="entry name" value="CO-CHAPERONE PROTEIN DJLA"/>
    <property type="match status" value="1"/>
</dbReference>
<dbReference type="InterPro" id="IPR029024">
    <property type="entry name" value="TerB-like"/>
</dbReference>
<dbReference type="InterPro" id="IPR001623">
    <property type="entry name" value="DnaJ_domain"/>
</dbReference>
<dbReference type="InterPro" id="IPR050817">
    <property type="entry name" value="DjlA_DnaK_co-chaperone"/>
</dbReference>
<dbReference type="CDD" id="cd07316">
    <property type="entry name" value="terB_like_DjlA"/>
    <property type="match status" value="1"/>
</dbReference>
<protein>
    <submittedName>
        <fullName evidence="2">Molecular chaperone DjlA</fullName>
    </submittedName>
</protein>
<dbReference type="CDD" id="cd06257">
    <property type="entry name" value="DnaJ"/>
    <property type="match status" value="1"/>
</dbReference>
<organism evidence="2 3">
    <name type="scientific">Tistrella bauzanensis</name>
    <dbReference type="NCBI Taxonomy" id="657419"/>
    <lineage>
        <taxon>Bacteria</taxon>
        <taxon>Pseudomonadati</taxon>
        <taxon>Pseudomonadota</taxon>
        <taxon>Alphaproteobacteria</taxon>
        <taxon>Geminicoccales</taxon>
        <taxon>Geminicoccaceae</taxon>
        <taxon>Tistrella</taxon>
    </lineage>
</organism>
<dbReference type="SMART" id="SM00271">
    <property type="entry name" value="DnaJ"/>
    <property type="match status" value="1"/>
</dbReference>